<dbReference type="AlphaFoldDB" id="A0A0C3B1B1"/>
<dbReference type="Proteomes" id="UP000054097">
    <property type="component" value="Unassembled WGS sequence"/>
</dbReference>
<keyword evidence="1" id="KW-0812">Transmembrane</keyword>
<protein>
    <submittedName>
        <fullName evidence="2">Uncharacterized protein</fullName>
    </submittedName>
</protein>
<accession>A0A0C3B1B1</accession>
<dbReference type="STRING" id="933852.A0A0C3B1B1"/>
<sequence>MSSAELDKHASRLKRRERIISNITSRLTPLRIILFIVGYAWLLLLPWKGLSRTAWIDENALQPGQVNVDWNWGDVKAADGYLEHLEALWNKNATSAERAGYIQQAFKDVGLETGSQQYSFVTPSGNTTGINAYALSRSSRSSGTEAIVIAASWISLQSETSPLTPKPSPLVTQPNLRGIATLLALARSLSVQHVWAKDLIFLVSDSYLDGAHAWLSAYHGAEQEGMHADALVHPEPAGVIWTAIVLDYPGHSFSHLGLFFEGTNGRLPNQDFANSASTISRSMGIPWVLYDHNDGDRLNLKGRGILISLLVELAEIFGLDVQDYWRRARNIVRNVGYQATGEPSGVHGVFHRYRIDAITLFALPARGPHGFHSLGRVVESLLRTSNNLLERLHASFFFYIFTAPGEFAEFAKYLPPVIILGLVASFGGLKLYVQTGWTRSRGAGNEEIWAVRDRPVLEVLCIMGLTHAAGLATLAIVNRAWFWQAIEVRLSLLPKQLTNHHLDLQRVGCD</sequence>
<reference evidence="2 3" key="1">
    <citation type="submission" date="2014-04" db="EMBL/GenBank/DDBJ databases">
        <authorList>
            <consortium name="DOE Joint Genome Institute"/>
            <person name="Kuo A."/>
            <person name="Zuccaro A."/>
            <person name="Kohler A."/>
            <person name="Nagy L.G."/>
            <person name="Floudas D."/>
            <person name="Copeland A."/>
            <person name="Barry K.W."/>
            <person name="Cichocki N."/>
            <person name="Veneault-Fourrey C."/>
            <person name="LaButti K."/>
            <person name="Lindquist E.A."/>
            <person name="Lipzen A."/>
            <person name="Lundell T."/>
            <person name="Morin E."/>
            <person name="Murat C."/>
            <person name="Sun H."/>
            <person name="Tunlid A."/>
            <person name="Henrissat B."/>
            <person name="Grigoriev I.V."/>
            <person name="Hibbett D.S."/>
            <person name="Martin F."/>
            <person name="Nordberg H.P."/>
            <person name="Cantor M.N."/>
            <person name="Hua S.X."/>
        </authorList>
    </citation>
    <scope>NUCLEOTIDE SEQUENCE [LARGE SCALE GENOMIC DNA]</scope>
    <source>
        <strain evidence="2 3">MAFF 305830</strain>
    </source>
</reference>
<dbReference type="PANTHER" id="PTHR13304:SF0">
    <property type="entry name" value="GLYCOSYLPHOSPHATIDYLINOSITOL ANCHOR ATTACHMENT 1 PROTEIN"/>
    <property type="match status" value="1"/>
</dbReference>
<dbReference type="Pfam" id="PF04114">
    <property type="entry name" value="Gaa1"/>
    <property type="match status" value="1"/>
</dbReference>
<feature type="transmembrane region" description="Helical" evidence="1">
    <location>
        <begin position="28"/>
        <end position="47"/>
    </location>
</feature>
<dbReference type="EMBL" id="KN824315">
    <property type="protein sequence ID" value="KIM25331.1"/>
    <property type="molecule type" value="Genomic_DNA"/>
</dbReference>
<dbReference type="GO" id="GO:0042765">
    <property type="term" value="C:GPI-anchor transamidase complex"/>
    <property type="evidence" value="ECO:0007669"/>
    <property type="project" value="InterPro"/>
</dbReference>
<name>A0A0C3B1B1_SERVB</name>
<keyword evidence="3" id="KW-1185">Reference proteome</keyword>
<dbReference type="OrthoDB" id="445301at2759"/>
<keyword evidence="1" id="KW-0472">Membrane</keyword>
<organism evidence="2 3">
    <name type="scientific">Serendipita vermifera MAFF 305830</name>
    <dbReference type="NCBI Taxonomy" id="933852"/>
    <lineage>
        <taxon>Eukaryota</taxon>
        <taxon>Fungi</taxon>
        <taxon>Dikarya</taxon>
        <taxon>Basidiomycota</taxon>
        <taxon>Agaricomycotina</taxon>
        <taxon>Agaricomycetes</taxon>
        <taxon>Sebacinales</taxon>
        <taxon>Serendipitaceae</taxon>
        <taxon>Serendipita</taxon>
    </lineage>
</organism>
<evidence type="ECO:0000313" key="2">
    <source>
        <dbReference type="EMBL" id="KIM25331.1"/>
    </source>
</evidence>
<reference evidence="3" key="2">
    <citation type="submission" date="2015-01" db="EMBL/GenBank/DDBJ databases">
        <title>Evolutionary Origins and Diversification of the Mycorrhizal Mutualists.</title>
        <authorList>
            <consortium name="DOE Joint Genome Institute"/>
            <consortium name="Mycorrhizal Genomics Consortium"/>
            <person name="Kohler A."/>
            <person name="Kuo A."/>
            <person name="Nagy L.G."/>
            <person name="Floudas D."/>
            <person name="Copeland A."/>
            <person name="Barry K.W."/>
            <person name="Cichocki N."/>
            <person name="Veneault-Fourrey C."/>
            <person name="LaButti K."/>
            <person name="Lindquist E.A."/>
            <person name="Lipzen A."/>
            <person name="Lundell T."/>
            <person name="Morin E."/>
            <person name="Murat C."/>
            <person name="Riley R."/>
            <person name="Ohm R."/>
            <person name="Sun H."/>
            <person name="Tunlid A."/>
            <person name="Henrissat B."/>
            <person name="Grigoriev I.V."/>
            <person name="Hibbett D.S."/>
            <person name="Martin F."/>
        </authorList>
    </citation>
    <scope>NUCLEOTIDE SEQUENCE [LARGE SCALE GENOMIC DNA]</scope>
    <source>
        <strain evidence="3">MAFF 305830</strain>
    </source>
</reference>
<dbReference type="Gene3D" id="3.40.630.10">
    <property type="entry name" value="Zn peptidases"/>
    <property type="match status" value="1"/>
</dbReference>
<gene>
    <name evidence="2" type="ORF">M408DRAFT_212529</name>
</gene>
<keyword evidence="1" id="KW-1133">Transmembrane helix</keyword>
<dbReference type="GO" id="GO:0016255">
    <property type="term" value="P:attachment of GPI anchor to protein"/>
    <property type="evidence" value="ECO:0007669"/>
    <property type="project" value="TreeGrafter"/>
</dbReference>
<dbReference type="HOGENOM" id="CLU_007442_0_0_1"/>
<dbReference type="PANTHER" id="PTHR13304">
    <property type="entry name" value="GLYCOSYLPHOSPHATIDYLINOSITOL ANCHOR ATTACHMENT 1 PROTEIN"/>
    <property type="match status" value="1"/>
</dbReference>
<proteinExistence type="predicted"/>
<evidence type="ECO:0000313" key="3">
    <source>
        <dbReference type="Proteomes" id="UP000054097"/>
    </source>
</evidence>
<dbReference type="InterPro" id="IPR007246">
    <property type="entry name" value="Gaa1"/>
</dbReference>
<evidence type="ECO:0000256" key="1">
    <source>
        <dbReference type="SAM" id="Phobius"/>
    </source>
</evidence>